<name>A0AAD4MYY2_9BILA</name>
<reference evidence="2" key="1">
    <citation type="submission" date="2022-01" db="EMBL/GenBank/DDBJ databases">
        <title>Genome Sequence Resource for Two Populations of Ditylenchus destructor, the Migratory Endoparasitic Phytonematode.</title>
        <authorList>
            <person name="Zhang H."/>
            <person name="Lin R."/>
            <person name="Xie B."/>
        </authorList>
    </citation>
    <scope>NUCLEOTIDE SEQUENCE</scope>
    <source>
        <strain evidence="2">BazhouSP</strain>
    </source>
</reference>
<sequence>MDFLAKHFFDYQSFVNLPHKAVQLHKTPPSQAGVDPTASWAPKSMHVAGKNQAAPQARSNRNHVEARPGSHRHGRPSKLEFRAWGERHGELKIEKIVPHKDAWMAALDGDFKHFYEGGDAEDGDNYAEAVCDVITGKNAAERLLSTDNIQLLTILTLTGHLEFVTLTVKALRGIGHHQEPYVRIQLFDGAQRIDERRSSRASLEARDSPTHIYGIRHNRGNTPPTPKRTDVVSSPSVLPKHGVRGAFRISQNHRSIHFRPSGAMAHLRNRGASPSHPTFHHNGGPLSAHPKEMSPTTASRSASPKERRQSILSRRSSLDSIVSATAERESPITDLSESFLLRIQPGRLAQCHILLQVYVCHNPSSELTRKEENSQDSHSPSHVSILRSNSSQQGDTLVGGCVIGPLSPDNNVPVTTSTNSNAPAVSLAYIRDRKTDSPKKAETPPIVQKTTIQSAC</sequence>
<keyword evidence="3" id="KW-1185">Reference proteome</keyword>
<evidence type="ECO:0000313" key="3">
    <source>
        <dbReference type="Proteomes" id="UP001201812"/>
    </source>
</evidence>
<protein>
    <submittedName>
        <fullName evidence="2">Uncharacterized protein</fullName>
    </submittedName>
</protein>
<proteinExistence type="predicted"/>
<feature type="region of interest" description="Disordered" evidence="1">
    <location>
        <begin position="50"/>
        <end position="77"/>
    </location>
</feature>
<accession>A0AAD4MYY2</accession>
<evidence type="ECO:0000313" key="2">
    <source>
        <dbReference type="EMBL" id="KAI1711969.1"/>
    </source>
</evidence>
<evidence type="ECO:0000256" key="1">
    <source>
        <dbReference type="SAM" id="MobiDB-lite"/>
    </source>
</evidence>
<dbReference type="AlphaFoldDB" id="A0AAD4MYY2"/>
<feature type="region of interest" description="Disordered" evidence="1">
    <location>
        <begin position="368"/>
        <end position="400"/>
    </location>
</feature>
<feature type="region of interest" description="Disordered" evidence="1">
    <location>
        <begin position="431"/>
        <end position="456"/>
    </location>
</feature>
<gene>
    <name evidence="2" type="ORF">DdX_09931</name>
</gene>
<feature type="compositionally biased region" description="Basic and acidic residues" evidence="1">
    <location>
        <begin position="431"/>
        <end position="442"/>
    </location>
</feature>
<dbReference type="EMBL" id="JAKKPZ010000020">
    <property type="protein sequence ID" value="KAI1711969.1"/>
    <property type="molecule type" value="Genomic_DNA"/>
</dbReference>
<feature type="compositionally biased region" description="Polar residues" evidence="1">
    <location>
        <begin position="376"/>
        <end position="395"/>
    </location>
</feature>
<feature type="region of interest" description="Disordered" evidence="1">
    <location>
        <begin position="267"/>
        <end position="317"/>
    </location>
</feature>
<feature type="region of interest" description="Disordered" evidence="1">
    <location>
        <begin position="212"/>
        <end position="237"/>
    </location>
</feature>
<organism evidence="2 3">
    <name type="scientific">Ditylenchus destructor</name>
    <dbReference type="NCBI Taxonomy" id="166010"/>
    <lineage>
        <taxon>Eukaryota</taxon>
        <taxon>Metazoa</taxon>
        <taxon>Ecdysozoa</taxon>
        <taxon>Nematoda</taxon>
        <taxon>Chromadorea</taxon>
        <taxon>Rhabditida</taxon>
        <taxon>Tylenchina</taxon>
        <taxon>Tylenchomorpha</taxon>
        <taxon>Sphaerularioidea</taxon>
        <taxon>Anguinidae</taxon>
        <taxon>Anguininae</taxon>
        <taxon>Ditylenchus</taxon>
    </lineage>
</organism>
<dbReference type="Proteomes" id="UP001201812">
    <property type="component" value="Unassembled WGS sequence"/>
</dbReference>
<comment type="caution">
    <text evidence="2">The sequence shown here is derived from an EMBL/GenBank/DDBJ whole genome shotgun (WGS) entry which is preliminary data.</text>
</comment>